<sequence length="102" mass="11816">MTVFVDHEIEYMNLEEDVELLKVMAHPMRSKLINELYKHKTLNVTQITQITQILKPPQSTVSQHLSKMRGKVLKGDRQGLEIYYSINNPKAEEIIDLLGPIQ</sequence>
<evidence type="ECO:0000313" key="3">
    <source>
        <dbReference type="EMBL" id="EJQ93790.1"/>
    </source>
</evidence>
<evidence type="ECO:0000259" key="2">
    <source>
        <dbReference type="PROSITE" id="PS50987"/>
    </source>
</evidence>
<dbReference type="PROSITE" id="PS50987">
    <property type="entry name" value="HTH_ARSR_2"/>
    <property type="match status" value="1"/>
</dbReference>
<dbReference type="Gene3D" id="1.10.10.10">
    <property type="entry name" value="Winged helix-like DNA-binding domain superfamily/Winged helix DNA-binding domain"/>
    <property type="match status" value="1"/>
</dbReference>
<protein>
    <submittedName>
        <fullName evidence="3">Transcriptional repressor pagR</fullName>
    </submittedName>
</protein>
<dbReference type="InterPro" id="IPR001845">
    <property type="entry name" value="HTH_ArsR_DNA-bd_dom"/>
</dbReference>
<keyword evidence="1" id="KW-0238">DNA-binding</keyword>
<dbReference type="CDD" id="cd00090">
    <property type="entry name" value="HTH_ARSR"/>
    <property type="match status" value="1"/>
</dbReference>
<dbReference type="SUPFAM" id="SSF46785">
    <property type="entry name" value="Winged helix' DNA-binding domain"/>
    <property type="match status" value="1"/>
</dbReference>
<dbReference type="InterPro" id="IPR011991">
    <property type="entry name" value="ArsR-like_HTH"/>
</dbReference>
<proteinExistence type="predicted"/>
<accession>J8EZ79</accession>
<dbReference type="InterPro" id="IPR036390">
    <property type="entry name" value="WH_DNA-bd_sf"/>
</dbReference>
<dbReference type="AlphaFoldDB" id="J8EZ79"/>
<comment type="caution">
    <text evidence="3">The sequence shown here is derived from an EMBL/GenBank/DDBJ whole genome shotgun (WGS) entry which is preliminary data.</text>
</comment>
<evidence type="ECO:0000256" key="1">
    <source>
        <dbReference type="ARBA" id="ARBA00023125"/>
    </source>
</evidence>
<dbReference type="GO" id="GO:0003700">
    <property type="term" value="F:DNA-binding transcription factor activity"/>
    <property type="evidence" value="ECO:0007669"/>
    <property type="project" value="InterPro"/>
</dbReference>
<dbReference type="RefSeq" id="WP_002161909.1">
    <property type="nucleotide sequence ID" value="NZ_JH792115.1"/>
</dbReference>
<reference evidence="3 4" key="1">
    <citation type="submission" date="2012-04" db="EMBL/GenBank/DDBJ databases">
        <title>The Genome Sequence of Bacillus cereus MC67.</title>
        <authorList>
            <consortium name="The Broad Institute Genome Sequencing Platform"/>
            <consortium name="The Broad Institute Genome Sequencing Center for Infectious Disease"/>
            <person name="Feldgarden M."/>
            <person name="Van der Auwera G.A."/>
            <person name="Mahillon J."/>
            <person name="Duprez V."/>
            <person name="Timmery S."/>
            <person name="Mattelet C."/>
            <person name="Dierick K."/>
            <person name="Sun M."/>
            <person name="Yu Z."/>
            <person name="Zhu L."/>
            <person name="Hu X."/>
            <person name="Shank E.B."/>
            <person name="Swiecicka I."/>
            <person name="Hansen B.M."/>
            <person name="Andrup L."/>
            <person name="Young S.K."/>
            <person name="Zeng Q."/>
            <person name="Gargeya S."/>
            <person name="Fitzgerald M."/>
            <person name="Haas B."/>
            <person name="Abouelleil A."/>
            <person name="Alvarado L."/>
            <person name="Arachchi H.M."/>
            <person name="Berlin A."/>
            <person name="Chapman S.B."/>
            <person name="Goldberg J."/>
            <person name="Griggs A."/>
            <person name="Gujja S."/>
            <person name="Hansen M."/>
            <person name="Howarth C."/>
            <person name="Imamovic A."/>
            <person name="Larimer J."/>
            <person name="McCowen C."/>
            <person name="Montmayeur A."/>
            <person name="Murphy C."/>
            <person name="Neiman D."/>
            <person name="Pearson M."/>
            <person name="Priest M."/>
            <person name="Roberts A."/>
            <person name="Saif S."/>
            <person name="Shea T."/>
            <person name="Sisk P."/>
            <person name="Sykes S."/>
            <person name="Wortman J."/>
            <person name="Nusbaum C."/>
            <person name="Birren B."/>
        </authorList>
    </citation>
    <scope>NUCLEOTIDE SEQUENCE [LARGE SCALE GENOMIC DNA]</scope>
    <source>
        <strain evidence="3 4">MC67</strain>
    </source>
</reference>
<dbReference type="InterPro" id="IPR036388">
    <property type="entry name" value="WH-like_DNA-bd_sf"/>
</dbReference>
<dbReference type="NCBIfam" id="NF033788">
    <property type="entry name" value="HTH_metalloreg"/>
    <property type="match status" value="1"/>
</dbReference>
<feature type="domain" description="HTH arsR-type" evidence="2">
    <location>
        <begin position="9"/>
        <end position="102"/>
    </location>
</feature>
<dbReference type="Proteomes" id="UP000006997">
    <property type="component" value="Unassembled WGS sequence"/>
</dbReference>
<name>J8EZ79_BACCE</name>
<dbReference type="HOGENOM" id="CLU_097806_6_2_9"/>
<dbReference type="EMBL" id="AHEN01000050">
    <property type="protein sequence ID" value="EJQ93790.1"/>
    <property type="molecule type" value="Genomic_DNA"/>
</dbReference>
<dbReference type="PATRIC" id="fig|1053219.3.peg.5335"/>
<organism evidence="3 4">
    <name type="scientific">Bacillus cereus MC67</name>
    <dbReference type="NCBI Taxonomy" id="1053219"/>
    <lineage>
        <taxon>Bacteria</taxon>
        <taxon>Bacillati</taxon>
        <taxon>Bacillota</taxon>
        <taxon>Bacilli</taxon>
        <taxon>Bacillales</taxon>
        <taxon>Bacillaceae</taxon>
        <taxon>Bacillus</taxon>
        <taxon>Bacillus cereus group</taxon>
    </lineage>
</organism>
<dbReference type="GO" id="GO:0003677">
    <property type="term" value="F:DNA binding"/>
    <property type="evidence" value="ECO:0007669"/>
    <property type="project" value="UniProtKB-KW"/>
</dbReference>
<dbReference type="SMART" id="SM00418">
    <property type="entry name" value="HTH_ARSR"/>
    <property type="match status" value="1"/>
</dbReference>
<evidence type="ECO:0000313" key="4">
    <source>
        <dbReference type="Proteomes" id="UP000006997"/>
    </source>
</evidence>
<dbReference type="Pfam" id="PF01022">
    <property type="entry name" value="HTH_5"/>
    <property type="match status" value="1"/>
</dbReference>
<gene>
    <name evidence="3" type="ORF">II3_05211</name>
</gene>